<sequence length="130" mass="14661">MNIKTFAIIAILGLAAPAITDLVINNQAHAEEPQLTEPLGGFSDGLWTVSLWQENNLYNYSVKNHQTGATLFLSSPEQSIDGDNRIYTWRYNSTDYQVSWQPSNPRMINLQVIGPNGKQVLNRVLPKRFN</sequence>
<evidence type="ECO:0000313" key="2">
    <source>
        <dbReference type="Proteomes" id="UP000010471"/>
    </source>
</evidence>
<accession>K9WGM2</accession>
<dbReference type="AlphaFoldDB" id="K9WGM2"/>
<dbReference type="KEGG" id="mic:Mic7113_3195"/>
<dbReference type="OrthoDB" id="462221at2"/>
<dbReference type="RefSeq" id="WP_015183078.1">
    <property type="nucleotide sequence ID" value="NC_019738.1"/>
</dbReference>
<reference evidence="1 2" key="1">
    <citation type="submission" date="2012-06" db="EMBL/GenBank/DDBJ databases">
        <title>Finished chromosome of genome of Microcoleus sp. PCC 7113.</title>
        <authorList>
            <consortium name="US DOE Joint Genome Institute"/>
            <person name="Gugger M."/>
            <person name="Coursin T."/>
            <person name="Rippka R."/>
            <person name="Tandeau De Marsac N."/>
            <person name="Huntemann M."/>
            <person name="Wei C.-L."/>
            <person name="Han J."/>
            <person name="Detter J.C."/>
            <person name="Han C."/>
            <person name="Tapia R."/>
            <person name="Chen A."/>
            <person name="Kyrpides N."/>
            <person name="Mavromatis K."/>
            <person name="Markowitz V."/>
            <person name="Szeto E."/>
            <person name="Ivanova N."/>
            <person name="Pagani I."/>
            <person name="Pati A."/>
            <person name="Goodwin L."/>
            <person name="Nordberg H.P."/>
            <person name="Cantor M.N."/>
            <person name="Hua S.X."/>
            <person name="Woyke T."/>
            <person name="Kerfeld C.A."/>
        </authorList>
    </citation>
    <scope>NUCLEOTIDE SEQUENCE [LARGE SCALE GENOMIC DNA]</scope>
    <source>
        <strain evidence="1 2">PCC 7113</strain>
    </source>
</reference>
<gene>
    <name evidence="1" type="ORF">Mic7113_3195</name>
</gene>
<dbReference type="EMBL" id="CP003630">
    <property type="protein sequence ID" value="AFZ18934.1"/>
    <property type="molecule type" value="Genomic_DNA"/>
</dbReference>
<proteinExistence type="predicted"/>
<dbReference type="Proteomes" id="UP000010471">
    <property type="component" value="Chromosome"/>
</dbReference>
<keyword evidence="2" id="KW-1185">Reference proteome</keyword>
<organism evidence="1 2">
    <name type="scientific">Allocoleopsis franciscana PCC 7113</name>
    <dbReference type="NCBI Taxonomy" id="1173027"/>
    <lineage>
        <taxon>Bacteria</taxon>
        <taxon>Bacillati</taxon>
        <taxon>Cyanobacteriota</taxon>
        <taxon>Cyanophyceae</taxon>
        <taxon>Coleofasciculales</taxon>
        <taxon>Coleofasciculaceae</taxon>
        <taxon>Allocoleopsis</taxon>
        <taxon>Allocoleopsis franciscana</taxon>
    </lineage>
</organism>
<dbReference type="HOGENOM" id="CLU_1988834_0_0_3"/>
<name>K9WGM2_9CYAN</name>
<protein>
    <submittedName>
        <fullName evidence="1">Uncharacterized protein</fullName>
    </submittedName>
</protein>
<evidence type="ECO:0000313" key="1">
    <source>
        <dbReference type="EMBL" id="AFZ18934.1"/>
    </source>
</evidence>